<feature type="compositionally biased region" description="Basic and acidic residues" evidence="1">
    <location>
        <begin position="309"/>
        <end position="338"/>
    </location>
</feature>
<feature type="region of interest" description="Disordered" evidence="1">
    <location>
        <begin position="243"/>
        <end position="284"/>
    </location>
</feature>
<dbReference type="AlphaFoldDB" id="A0A194PMF4"/>
<accession>A0A194PMF4</accession>
<feature type="compositionally biased region" description="Basic and acidic residues" evidence="1">
    <location>
        <begin position="243"/>
        <end position="264"/>
    </location>
</feature>
<reference evidence="2 3" key="1">
    <citation type="journal article" date="2015" name="Nat. Commun.">
        <title>Outbred genome sequencing and CRISPR/Cas9 gene editing in butterflies.</title>
        <authorList>
            <person name="Li X."/>
            <person name="Fan D."/>
            <person name="Zhang W."/>
            <person name="Liu G."/>
            <person name="Zhang L."/>
            <person name="Zhao L."/>
            <person name="Fang X."/>
            <person name="Chen L."/>
            <person name="Dong Y."/>
            <person name="Chen Y."/>
            <person name="Ding Y."/>
            <person name="Zhao R."/>
            <person name="Feng M."/>
            <person name="Zhu Y."/>
            <person name="Feng Y."/>
            <person name="Jiang X."/>
            <person name="Zhu D."/>
            <person name="Xiang H."/>
            <person name="Feng X."/>
            <person name="Li S."/>
            <person name="Wang J."/>
            <person name="Zhang G."/>
            <person name="Kronforst M.R."/>
            <person name="Wang W."/>
        </authorList>
    </citation>
    <scope>NUCLEOTIDE SEQUENCE [LARGE SCALE GENOMIC DNA]</scope>
    <source>
        <strain evidence="2">Ya'a_city_454_Px</strain>
        <tissue evidence="2">Whole body</tissue>
    </source>
</reference>
<feature type="compositionally biased region" description="Polar residues" evidence="1">
    <location>
        <begin position="401"/>
        <end position="412"/>
    </location>
</feature>
<organism evidence="2 3">
    <name type="scientific">Papilio xuthus</name>
    <name type="common">Asian swallowtail butterfly</name>
    <dbReference type="NCBI Taxonomy" id="66420"/>
    <lineage>
        <taxon>Eukaryota</taxon>
        <taxon>Metazoa</taxon>
        <taxon>Ecdysozoa</taxon>
        <taxon>Arthropoda</taxon>
        <taxon>Hexapoda</taxon>
        <taxon>Insecta</taxon>
        <taxon>Pterygota</taxon>
        <taxon>Neoptera</taxon>
        <taxon>Endopterygota</taxon>
        <taxon>Lepidoptera</taxon>
        <taxon>Glossata</taxon>
        <taxon>Ditrysia</taxon>
        <taxon>Papilionoidea</taxon>
        <taxon>Papilionidae</taxon>
        <taxon>Papilioninae</taxon>
        <taxon>Papilio</taxon>
    </lineage>
</organism>
<dbReference type="EMBL" id="KQ459604">
    <property type="protein sequence ID" value="KPI92295.1"/>
    <property type="molecule type" value="Genomic_DNA"/>
</dbReference>
<feature type="region of interest" description="Disordered" evidence="1">
    <location>
        <begin position="307"/>
        <end position="338"/>
    </location>
</feature>
<gene>
    <name evidence="2" type="ORF">RR46_13516</name>
</gene>
<name>A0A194PMF4_PAPXU</name>
<dbReference type="Proteomes" id="UP000053268">
    <property type="component" value="Unassembled WGS sequence"/>
</dbReference>
<dbReference type="STRING" id="66420.A0A194PMF4"/>
<evidence type="ECO:0000256" key="1">
    <source>
        <dbReference type="SAM" id="MobiDB-lite"/>
    </source>
</evidence>
<sequence>MMVKMGQRTFRLYKPVYHKSFKAERINALRKQYDSFIEEDKKRKDRNEYILERLDKIRTTSAIVQVRNTPKDYFTTGNQNLVYDRKHYMSNILPMYEKPQYCLNPVNNFNLTMPIQNEQEILKEISKKYILIPRFRNILENNDNHLLKSNIDDNSDWRKKYSILEELKQNEKEDKQKTNLNICKDFTTINIKDGELNYNKIEEPKLQPELLLSEYNKNSSKTLQDNSGEIAYFDEVNDTEINKVQKPEIKKDFSNNSKNSKDFNKPISNSQTENLTQNTDSKMQPMTYVTAPQESPTRDDNINVIDELPNERDVVETDLNSKDLTQKEKMQTEYERELKPKEEDIQVEKVQYSNIKSESEDLKETAQSANYHQDKGKHEVFEENNIKSNIDSDIKRDNNISKDLNSEQTSQPPGVDGPLLIENINSTVPNTEQEEANPKLNQIESHEEQKAPIIANINPVVQNLENISTDAQIHEFETEQMEMFHSGPNVTEYAYDQTGNVVNDGYVNTVGYAQDENYAYYEGTQQQQLYSTDINDHEESTEQYDPHYEAQYAKYENQDHIIDEQYENYEAEENITQQQLYDQVQYEEPDYNVIQEVERELDAEQNYNNIEQSIDDNITNIIDEAIVPEDESEPVAENPVPTS</sequence>
<evidence type="ECO:0000313" key="3">
    <source>
        <dbReference type="Proteomes" id="UP000053268"/>
    </source>
</evidence>
<keyword evidence="3" id="KW-1185">Reference proteome</keyword>
<evidence type="ECO:0000313" key="2">
    <source>
        <dbReference type="EMBL" id="KPI92295.1"/>
    </source>
</evidence>
<feature type="compositionally biased region" description="Basic and acidic residues" evidence="1">
    <location>
        <begin position="372"/>
        <end position="400"/>
    </location>
</feature>
<proteinExistence type="predicted"/>
<feature type="region of interest" description="Disordered" evidence="1">
    <location>
        <begin position="356"/>
        <end position="418"/>
    </location>
</feature>
<feature type="compositionally biased region" description="Polar residues" evidence="1">
    <location>
        <begin position="266"/>
        <end position="284"/>
    </location>
</feature>
<protein>
    <submittedName>
        <fullName evidence="2">Uncharacterized protein</fullName>
    </submittedName>
</protein>